<accession>A9WF46</accession>
<keyword evidence="3" id="KW-1185">Reference proteome</keyword>
<dbReference type="RefSeq" id="WP_012258015.1">
    <property type="nucleotide sequence ID" value="NC_010175.1"/>
</dbReference>
<evidence type="ECO:0000313" key="2">
    <source>
        <dbReference type="EMBL" id="ABY35361.1"/>
    </source>
</evidence>
<dbReference type="EnsemblBacteria" id="ABY35361">
    <property type="protein sequence ID" value="ABY35361"/>
    <property type="gene ID" value="Caur_2149"/>
</dbReference>
<dbReference type="PATRIC" id="fig|324602.8.peg.2435"/>
<dbReference type="STRING" id="324602.Caur_2149"/>
<dbReference type="HOGENOM" id="CLU_1757434_0_0_0"/>
<dbReference type="eggNOG" id="COG0394">
    <property type="taxonomic scope" value="Bacteria"/>
</dbReference>
<dbReference type="InterPro" id="IPR023485">
    <property type="entry name" value="Ptyr_pPase"/>
</dbReference>
<evidence type="ECO:0000259" key="1">
    <source>
        <dbReference type="SMART" id="SM00226"/>
    </source>
</evidence>
<name>A9WF46_CHLAA</name>
<evidence type="ECO:0000313" key="3">
    <source>
        <dbReference type="Proteomes" id="UP000002008"/>
    </source>
</evidence>
<dbReference type="Proteomes" id="UP000002008">
    <property type="component" value="Chromosome"/>
</dbReference>
<dbReference type="Pfam" id="PF01451">
    <property type="entry name" value="LMWPc"/>
    <property type="match status" value="1"/>
</dbReference>
<dbReference type="AlphaFoldDB" id="A9WF46"/>
<dbReference type="KEGG" id="cau:Caur_2149"/>
<dbReference type="EMBL" id="CP000909">
    <property type="protein sequence ID" value="ABY35361.1"/>
    <property type="molecule type" value="Genomic_DNA"/>
</dbReference>
<dbReference type="Gene3D" id="3.40.50.2300">
    <property type="match status" value="1"/>
</dbReference>
<dbReference type="SUPFAM" id="SSF52788">
    <property type="entry name" value="Phosphotyrosine protein phosphatases I"/>
    <property type="match status" value="1"/>
</dbReference>
<dbReference type="InterPro" id="IPR036196">
    <property type="entry name" value="Ptyr_pPase_sf"/>
</dbReference>
<protein>
    <submittedName>
        <fullName evidence="2">Protein tyrosine phosphatase</fullName>
    </submittedName>
</protein>
<dbReference type="InParanoid" id="A9WF46"/>
<dbReference type="SMART" id="SM00226">
    <property type="entry name" value="LMWPc"/>
    <property type="match status" value="1"/>
</dbReference>
<proteinExistence type="predicted"/>
<gene>
    <name evidence="2" type="ordered locus">Caur_2149</name>
</gene>
<sequence length="141" mass="15990">MKRTVLFVCTGNYYRSRYAELLFNAMQVKGWQATSRGLALSSRNRGSIWPPVLERLQQCGFTTPDELPLPRTLCEADLAQATLVIALNEPEHRPLMQQRFPAWADRIAYWQVPDTDVLEPEPAFQRIEAGIAALQKELSGS</sequence>
<organism evidence="2 3">
    <name type="scientific">Chloroflexus aurantiacus (strain ATCC 29366 / DSM 635 / J-10-fl)</name>
    <dbReference type="NCBI Taxonomy" id="324602"/>
    <lineage>
        <taxon>Bacteria</taxon>
        <taxon>Bacillati</taxon>
        <taxon>Chloroflexota</taxon>
        <taxon>Chloroflexia</taxon>
        <taxon>Chloroflexales</taxon>
        <taxon>Chloroflexineae</taxon>
        <taxon>Chloroflexaceae</taxon>
        <taxon>Chloroflexus</taxon>
    </lineage>
</organism>
<reference evidence="3" key="1">
    <citation type="journal article" date="2011" name="BMC Genomics">
        <title>Complete genome sequence of the filamentous anoxygenic phototrophic bacterium Chloroflexus aurantiacus.</title>
        <authorList>
            <person name="Tang K.H."/>
            <person name="Barry K."/>
            <person name="Chertkov O."/>
            <person name="Dalin E."/>
            <person name="Han C.S."/>
            <person name="Hauser L.J."/>
            <person name="Honchak B.M."/>
            <person name="Karbach L.E."/>
            <person name="Land M.L."/>
            <person name="Lapidus A."/>
            <person name="Larimer F.W."/>
            <person name="Mikhailova N."/>
            <person name="Pitluck S."/>
            <person name="Pierson B.K."/>
            <person name="Blankenship R.E."/>
        </authorList>
    </citation>
    <scope>NUCLEOTIDE SEQUENCE [LARGE SCALE GENOMIC DNA]</scope>
    <source>
        <strain evidence="3">ATCC 29366 / DSM 635 / J-10-fl</strain>
    </source>
</reference>
<feature type="domain" description="Phosphotyrosine protein phosphatase I" evidence="1">
    <location>
        <begin position="3"/>
        <end position="137"/>
    </location>
</feature>